<dbReference type="AlphaFoldDB" id="A0AAW9R319"/>
<dbReference type="InterPro" id="IPR004045">
    <property type="entry name" value="Glutathione_S-Trfase_N"/>
</dbReference>
<dbReference type="InterPro" id="IPR036282">
    <property type="entry name" value="Glutathione-S-Trfase_C_sf"/>
</dbReference>
<dbReference type="InterPro" id="IPR036249">
    <property type="entry name" value="Thioredoxin-like_sf"/>
</dbReference>
<dbReference type="GO" id="GO:0006559">
    <property type="term" value="P:L-phenylalanine catabolic process"/>
    <property type="evidence" value="ECO:0007669"/>
    <property type="project" value="TreeGrafter"/>
</dbReference>
<dbReference type="GO" id="GO:0006749">
    <property type="term" value="P:glutathione metabolic process"/>
    <property type="evidence" value="ECO:0007669"/>
    <property type="project" value="TreeGrafter"/>
</dbReference>
<comment type="similarity">
    <text evidence="1">Belongs to the GST superfamily. Zeta family.</text>
</comment>
<accession>A0AAW9R319</accession>
<evidence type="ECO:0000256" key="1">
    <source>
        <dbReference type="ARBA" id="ARBA00010007"/>
    </source>
</evidence>
<dbReference type="SFLD" id="SFLDG00358">
    <property type="entry name" value="Main_(cytGST)"/>
    <property type="match status" value="1"/>
</dbReference>
<proteinExistence type="inferred from homology"/>
<feature type="domain" description="GST N-terminal" evidence="2">
    <location>
        <begin position="3"/>
        <end position="86"/>
    </location>
</feature>
<dbReference type="GO" id="GO:0005737">
    <property type="term" value="C:cytoplasm"/>
    <property type="evidence" value="ECO:0007669"/>
    <property type="project" value="InterPro"/>
</dbReference>
<dbReference type="PANTHER" id="PTHR42673:SF21">
    <property type="entry name" value="GLUTATHIONE S-TRANSFERASE YFCF"/>
    <property type="match status" value="1"/>
</dbReference>
<feature type="domain" description="GST C-terminal" evidence="3">
    <location>
        <begin position="91"/>
        <end position="218"/>
    </location>
</feature>
<dbReference type="InterPro" id="IPR005955">
    <property type="entry name" value="GST_Zeta"/>
</dbReference>
<dbReference type="GO" id="GO:0004364">
    <property type="term" value="F:glutathione transferase activity"/>
    <property type="evidence" value="ECO:0007669"/>
    <property type="project" value="TreeGrafter"/>
</dbReference>
<dbReference type="InterPro" id="IPR034333">
    <property type="entry name" value="GST_Zeta_N"/>
</dbReference>
<dbReference type="Pfam" id="PF13417">
    <property type="entry name" value="GST_N_3"/>
    <property type="match status" value="1"/>
</dbReference>
<dbReference type="EMBL" id="JBBDHC010000011">
    <property type="protein sequence ID" value="MEJ1249735.1"/>
    <property type="molecule type" value="Genomic_DNA"/>
</dbReference>
<dbReference type="Gene3D" id="3.40.30.10">
    <property type="entry name" value="Glutaredoxin"/>
    <property type="match status" value="1"/>
</dbReference>
<evidence type="ECO:0000313" key="5">
    <source>
        <dbReference type="Proteomes" id="UP001364472"/>
    </source>
</evidence>
<evidence type="ECO:0000313" key="4">
    <source>
        <dbReference type="EMBL" id="MEJ1249735.1"/>
    </source>
</evidence>
<evidence type="ECO:0000259" key="3">
    <source>
        <dbReference type="PROSITE" id="PS50405"/>
    </source>
</evidence>
<dbReference type="NCBIfam" id="TIGR01262">
    <property type="entry name" value="maiA"/>
    <property type="match status" value="1"/>
</dbReference>
<dbReference type="FunFam" id="1.20.1050.10:FF:000017">
    <property type="entry name" value="Maleylacetoacetate isomerase"/>
    <property type="match status" value="1"/>
</dbReference>
<keyword evidence="5" id="KW-1185">Reference proteome</keyword>
<dbReference type="SUPFAM" id="SSF52833">
    <property type="entry name" value="Thioredoxin-like"/>
    <property type="match status" value="1"/>
</dbReference>
<dbReference type="CDD" id="cd03042">
    <property type="entry name" value="GST_N_Zeta"/>
    <property type="match status" value="1"/>
</dbReference>
<dbReference type="CDD" id="cd03191">
    <property type="entry name" value="GST_C_Zeta"/>
    <property type="match status" value="1"/>
</dbReference>
<dbReference type="PANTHER" id="PTHR42673">
    <property type="entry name" value="MALEYLACETOACETATE ISOMERASE"/>
    <property type="match status" value="1"/>
</dbReference>
<keyword evidence="4" id="KW-0413">Isomerase</keyword>
<dbReference type="EC" id="5.2.1.2" evidence="4"/>
<evidence type="ECO:0000259" key="2">
    <source>
        <dbReference type="PROSITE" id="PS50404"/>
    </source>
</evidence>
<sequence>MVERFELYGYWRSSAAYRVRIALNLKGLEYEQVPVHLARDGGEQHRPQFHEISPQAQVPVLRHGARLIRQSMAIIEYLDEVHPAPPLLPAVSRDRARVRALAMVVACDIHPLNNLRVTRYLERELGANEAQRLAWMQHWMALGLEGLEAQVADHPSTGDFCEGEAPTMADCCLVPQLYNARRYGMDLTAWPTLLRIEANCMALGAFQDAAPEAQPDAP</sequence>
<dbReference type="PROSITE" id="PS50405">
    <property type="entry name" value="GST_CTER"/>
    <property type="match status" value="1"/>
</dbReference>
<dbReference type="RefSeq" id="WP_337335454.1">
    <property type="nucleotide sequence ID" value="NZ_JBBDHC010000011.1"/>
</dbReference>
<dbReference type="PROSITE" id="PS50404">
    <property type="entry name" value="GST_NTER"/>
    <property type="match status" value="1"/>
</dbReference>
<gene>
    <name evidence="4" type="primary">maiA</name>
    <name evidence="4" type="ORF">WB794_08640</name>
</gene>
<protein>
    <submittedName>
        <fullName evidence="4">Maleylacetoacetate isomerase</fullName>
        <ecNumber evidence="4">5.2.1.2</ecNumber>
    </submittedName>
</protein>
<dbReference type="InterPro" id="IPR034330">
    <property type="entry name" value="GST_Zeta_C"/>
</dbReference>
<organism evidence="4 5">
    <name type="scientific">Denitratimonas tolerans</name>
    <dbReference type="NCBI Taxonomy" id="1338420"/>
    <lineage>
        <taxon>Bacteria</taxon>
        <taxon>Pseudomonadati</taxon>
        <taxon>Pseudomonadota</taxon>
        <taxon>Gammaproteobacteria</taxon>
        <taxon>Lysobacterales</taxon>
        <taxon>Lysobacteraceae</taxon>
        <taxon>Denitratimonas</taxon>
    </lineage>
</organism>
<reference evidence="4 5" key="1">
    <citation type="journal article" date="2016" name="Antonie Van Leeuwenhoek">
        <title>Denitratimonas tolerans gen. nov., sp. nov., a denitrifying bacterium isolated from a bioreactor for tannery wastewater treatment.</title>
        <authorList>
            <person name="Han S.I."/>
            <person name="Kim J.O."/>
            <person name="Lee Y.R."/>
            <person name="Ekpeghere K.I."/>
            <person name="Koh S.C."/>
            <person name="Whang K.S."/>
        </authorList>
    </citation>
    <scope>NUCLEOTIDE SEQUENCE [LARGE SCALE GENOMIC DNA]</scope>
    <source>
        <strain evidence="4 5">KACC 17565</strain>
    </source>
</reference>
<name>A0AAW9R319_9GAMM</name>
<dbReference type="Proteomes" id="UP001364472">
    <property type="component" value="Unassembled WGS sequence"/>
</dbReference>
<dbReference type="SFLD" id="SFLDS00019">
    <property type="entry name" value="Glutathione_Transferase_(cytos"/>
    <property type="match status" value="1"/>
</dbReference>
<dbReference type="GO" id="GO:0016034">
    <property type="term" value="F:maleylacetoacetate isomerase activity"/>
    <property type="evidence" value="ECO:0007669"/>
    <property type="project" value="UniProtKB-EC"/>
</dbReference>
<dbReference type="InterPro" id="IPR040079">
    <property type="entry name" value="Glutathione_S-Trfase"/>
</dbReference>
<dbReference type="SUPFAM" id="SSF47616">
    <property type="entry name" value="GST C-terminal domain-like"/>
    <property type="match status" value="1"/>
</dbReference>
<dbReference type="Gene3D" id="1.20.1050.10">
    <property type="match status" value="1"/>
</dbReference>
<comment type="caution">
    <text evidence="4">The sequence shown here is derived from an EMBL/GenBank/DDBJ whole genome shotgun (WGS) entry which is preliminary data.</text>
</comment>
<dbReference type="InterPro" id="IPR010987">
    <property type="entry name" value="Glutathione-S-Trfase_C-like"/>
</dbReference>